<protein>
    <recommendedName>
        <fullName evidence="11">Methyl-accepting chemotaxis protein</fullName>
    </recommendedName>
</protein>
<evidence type="ECO:0000256" key="4">
    <source>
        <dbReference type="PROSITE-ProRule" id="PRU00284"/>
    </source>
</evidence>
<accession>A0A2V1JY24</accession>
<evidence type="ECO:0000313" key="9">
    <source>
        <dbReference type="EMBL" id="PWF21299.1"/>
    </source>
</evidence>
<keyword evidence="2" id="KW-0488">Methylation</keyword>
<reference evidence="10" key="1">
    <citation type="submission" date="2018-05" db="EMBL/GenBank/DDBJ databases">
        <authorList>
            <person name="Li Y."/>
        </authorList>
    </citation>
    <scope>NUCLEOTIDE SEQUENCE [LARGE SCALE GENOMIC DNA]</scope>
    <source>
        <strain evidence="10">3d-2-2</strain>
    </source>
</reference>
<gene>
    <name evidence="9" type="ORF">DD235_15420</name>
</gene>
<dbReference type="GO" id="GO:0007165">
    <property type="term" value="P:signal transduction"/>
    <property type="evidence" value="ECO:0007669"/>
    <property type="project" value="UniProtKB-KW"/>
</dbReference>
<evidence type="ECO:0000256" key="2">
    <source>
        <dbReference type="ARBA" id="ARBA00022481"/>
    </source>
</evidence>
<name>A0A2V1JY24_9BURK</name>
<sequence length="397" mass="42826">MQAYHTILADDLEEREVQLGEAWANWRHTLESLIEQSANATHQQSEQAEYRFKWIVGGVVVGMISSVLLVLLTYIYLQWLVLRPLEEVVGHIEAVSQGDLTTRVRGESRNEIGRLNAVLRRMQTNLTRMVSQVRRGVDEINLGAREISHGNSDLSSRTEQQAASLEETAASMEQLAATVSQNADHARQADQLASSSMEVARRGGSAVADVVNTMQDISGSSRKIAEIVNVIDSIAFQTNILALNAAVEAARAGEQGKGFAVVAGEVRSLAQRSAQAAREIKILISESVNKVDVGSSQVEHAGMTMDEIVAAVQRVTDIMAEISSASQEQATGIDQVNQAVTQMDSVTQQNAALVEQAAAAAASLEEQARNVAEAVAAFKVASNEVIDVPMDRLVKQG</sequence>
<dbReference type="GO" id="GO:0006935">
    <property type="term" value="P:chemotaxis"/>
    <property type="evidence" value="ECO:0007669"/>
    <property type="project" value="InterPro"/>
</dbReference>
<dbReference type="PANTHER" id="PTHR43531">
    <property type="entry name" value="PROTEIN ICFG"/>
    <property type="match status" value="1"/>
</dbReference>
<dbReference type="EMBL" id="QETA01000008">
    <property type="protein sequence ID" value="PWF21299.1"/>
    <property type="molecule type" value="Genomic_DNA"/>
</dbReference>
<dbReference type="Gene3D" id="1.10.287.950">
    <property type="entry name" value="Methyl-accepting chemotaxis protein"/>
    <property type="match status" value="1"/>
</dbReference>
<evidence type="ECO:0000313" key="10">
    <source>
        <dbReference type="Proteomes" id="UP000245212"/>
    </source>
</evidence>
<keyword evidence="6" id="KW-0812">Transmembrane</keyword>
<keyword evidence="6" id="KW-0472">Membrane</keyword>
<proteinExistence type="inferred from homology"/>
<keyword evidence="6" id="KW-1133">Transmembrane helix</keyword>
<evidence type="ECO:0000256" key="5">
    <source>
        <dbReference type="SAM" id="MobiDB-lite"/>
    </source>
</evidence>
<evidence type="ECO:0000256" key="3">
    <source>
        <dbReference type="ARBA" id="ARBA00029447"/>
    </source>
</evidence>
<evidence type="ECO:0000256" key="6">
    <source>
        <dbReference type="SAM" id="Phobius"/>
    </source>
</evidence>
<dbReference type="AlphaFoldDB" id="A0A2V1JY24"/>
<dbReference type="InterPro" id="IPR051310">
    <property type="entry name" value="MCP_chemotaxis"/>
</dbReference>
<feature type="domain" description="HAMP" evidence="8">
    <location>
        <begin position="79"/>
        <end position="131"/>
    </location>
</feature>
<keyword evidence="4" id="KW-0807">Transducer</keyword>
<evidence type="ECO:0008006" key="11">
    <source>
        <dbReference type="Google" id="ProtNLM"/>
    </source>
</evidence>
<evidence type="ECO:0000256" key="1">
    <source>
        <dbReference type="ARBA" id="ARBA00004370"/>
    </source>
</evidence>
<dbReference type="PRINTS" id="PR00260">
    <property type="entry name" value="CHEMTRNSDUCR"/>
</dbReference>
<dbReference type="GO" id="GO:0004888">
    <property type="term" value="F:transmembrane signaling receptor activity"/>
    <property type="evidence" value="ECO:0007669"/>
    <property type="project" value="InterPro"/>
</dbReference>
<dbReference type="SMART" id="SM00304">
    <property type="entry name" value="HAMP"/>
    <property type="match status" value="1"/>
</dbReference>
<feature type="region of interest" description="Disordered" evidence="5">
    <location>
        <begin position="178"/>
        <end position="197"/>
    </location>
</feature>
<dbReference type="InterPro" id="IPR004090">
    <property type="entry name" value="Chemotax_Me-accpt_rcpt"/>
</dbReference>
<organism evidence="9 10">
    <name type="scientific">Corticimicrobacter populi</name>
    <dbReference type="NCBI Taxonomy" id="2175229"/>
    <lineage>
        <taxon>Bacteria</taxon>
        <taxon>Pseudomonadati</taxon>
        <taxon>Pseudomonadota</taxon>
        <taxon>Betaproteobacteria</taxon>
        <taxon>Burkholderiales</taxon>
        <taxon>Alcaligenaceae</taxon>
        <taxon>Corticimicrobacter</taxon>
    </lineage>
</organism>
<dbReference type="PANTHER" id="PTHR43531:SF14">
    <property type="entry name" value="METHYL-ACCEPTING CHEMOTAXIS PROTEIN I-RELATED"/>
    <property type="match status" value="1"/>
</dbReference>
<comment type="similarity">
    <text evidence="3">Belongs to the methyl-accepting chemotaxis (MCP) protein family.</text>
</comment>
<evidence type="ECO:0000259" key="8">
    <source>
        <dbReference type="PROSITE" id="PS50885"/>
    </source>
</evidence>
<dbReference type="InterPro" id="IPR003660">
    <property type="entry name" value="HAMP_dom"/>
</dbReference>
<dbReference type="SMART" id="SM00283">
    <property type="entry name" value="MA"/>
    <property type="match status" value="1"/>
</dbReference>
<keyword evidence="10" id="KW-1185">Reference proteome</keyword>
<feature type="domain" description="Methyl-accepting transducer" evidence="7">
    <location>
        <begin position="136"/>
        <end position="365"/>
    </location>
</feature>
<dbReference type="Pfam" id="PF00015">
    <property type="entry name" value="MCPsignal"/>
    <property type="match status" value="1"/>
</dbReference>
<dbReference type="Proteomes" id="UP000245212">
    <property type="component" value="Unassembled WGS sequence"/>
</dbReference>
<evidence type="ECO:0000259" key="7">
    <source>
        <dbReference type="PROSITE" id="PS50111"/>
    </source>
</evidence>
<comment type="subcellular location">
    <subcellularLocation>
        <location evidence="1">Membrane</location>
    </subcellularLocation>
</comment>
<dbReference type="GO" id="GO:0005886">
    <property type="term" value="C:plasma membrane"/>
    <property type="evidence" value="ECO:0007669"/>
    <property type="project" value="TreeGrafter"/>
</dbReference>
<dbReference type="InterPro" id="IPR004089">
    <property type="entry name" value="MCPsignal_dom"/>
</dbReference>
<comment type="caution">
    <text evidence="9">The sequence shown here is derived from an EMBL/GenBank/DDBJ whole genome shotgun (WGS) entry which is preliminary data.</text>
</comment>
<dbReference type="SUPFAM" id="SSF58104">
    <property type="entry name" value="Methyl-accepting chemotaxis protein (MCP) signaling domain"/>
    <property type="match status" value="1"/>
</dbReference>
<dbReference type="Pfam" id="PF00672">
    <property type="entry name" value="HAMP"/>
    <property type="match status" value="1"/>
</dbReference>
<dbReference type="CDD" id="cd06225">
    <property type="entry name" value="HAMP"/>
    <property type="match status" value="1"/>
</dbReference>
<dbReference type="CDD" id="cd11386">
    <property type="entry name" value="MCP_signal"/>
    <property type="match status" value="1"/>
</dbReference>
<dbReference type="PROSITE" id="PS50111">
    <property type="entry name" value="CHEMOTAXIS_TRANSDUC_2"/>
    <property type="match status" value="1"/>
</dbReference>
<feature type="transmembrane region" description="Helical" evidence="6">
    <location>
        <begin position="54"/>
        <end position="77"/>
    </location>
</feature>
<dbReference type="PROSITE" id="PS50885">
    <property type="entry name" value="HAMP"/>
    <property type="match status" value="1"/>
</dbReference>
<dbReference type="FunFam" id="1.10.287.950:FF:000001">
    <property type="entry name" value="Methyl-accepting chemotaxis sensory transducer"/>
    <property type="match status" value="1"/>
</dbReference>